<proteinExistence type="predicted"/>
<dbReference type="SUPFAM" id="SSF46689">
    <property type="entry name" value="Homeodomain-like"/>
    <property type="match status" value="1"/>
</dbReference>
<dbReference type="EMBL" id="JGDB01000256">
    <property type="protein sequence ID" value="EXY89220.1"/>
    <property type="molecule type" value="Genomic_DNA"/>
</dbReference>
<dbReference type="EMBL" id="JGDB01000400">
    <property type="protein sequence ID" value="EXY87611.1"/>
    <property type="molecule type" value="Genomic_DNA"/>
</dbReference>
<protein>
    <submittedName>
        <fullName evidence="2">Helix-turn-helix family protein</fullName>
    </submittedName>
</protein>
<dbReference type="AlphaFoldDB" id="A0A015X9A7"/>
<evidence type="ECO:0000313" key="4">
    <source>
        <dbReference type="Proteomes" id="UP000020773"/>
    </source>
</evidence>
<dbReference type="GeneID" id="60060783"/>
<dbReference type="EMBL" id="JGDB01000255">
    <property type="protein sequence ID" value="EXY89300.1"/>
    <property type="molecule type" value="Genomic_DNA"/>
</dbReference>
<accession>A0A015X9A7</accession>
<reference evidence="2 4" key="1">
    <citation type="submission" date="2014-02" db="EMBL/GenBank/DDBJ databases">
        <authorList>
            <person name="Sears C."/>
            <person name="Carroll K."/>
            <person name="Sack B.R."/>
            <person name="Qadri F."/>
            <person name="Myers L.L."/>
            <person name="Chung G.-T."/>
            <person name="Escheverria P."/>
            <person name="Fraser C.M."/>
            <person name="Sadzewicz L."/>
            <person name="Shefchek K.A."/>
            <person name="Tallon L."/>
            <person name="Das S.P."/>
            <person name="Daugherty S."/>
            <person name="Mongodin E.F."/>
        </authorList>
    </citation>
    <scope>NUCLEOTIDE SEQUENCE [LARGE SCALE GENOMIC DNA]</scope>
    <source>
        <strain evidence="2">3998T</strain>
        <strain evidence="4">3998T(B)3</strain>
    </source>
</reference>
<sequence length="148" mass="16685">MAELTNEQKKAWAKTLYTRETLTQAEIAERVGVSRVTVNNWIGKGNWEQLKASITITREEQLKNLYRQLAELNNAIMGKPEGERFPNAAEADTISKLSNAIKKLETEVGLADIISVFSDLLKWVRTYDSTQAKEITPLLDAFVKSKLS</sequence>
<gene>
    <name evidence="3" type="ORF">M125_4047</name>
    <name evidence="2" type="ORF">M125_4095</name>
    <name evidence="1" type="ORF">M125_5739</name>
</gene>
<dbReference type="InterPro" id="IPR036388">
    <property type="entry name" value="WH-like_DNA-bd_sf"/>
</dbReference>
<evidence type="ECO:0000313" key="1">
    <source>
        <dbReference type="EMBL" id="EXY87611.1"/>
    </source>
</evidence>
<name>A0A015X9A7_BACFG</name>
<dbReference type="InterPro" id="IPR009057">
    <property type="entry name" value="Homeodomain-like_sf"/>
</dbReference>
<comment type="caution">
    <text evidence="2">The sequence shown here is derived from an EMBL/GenBank/DDBJ whole genome shotgun (WGS) entry which is preliminary data.</text>
</comment>
<dbReference type="Proteomes" id="UP000020773">
    <property type="component" value="Unassembled WGS sequence"/>
</dbReference>
<evidence type="ECO:0000313" key="3">
    <source>
        <dbReference type="EMBL" id="EXY89300.1"/>
    </source>
</evidence>
<organism evidence="2 4">
    <name type="scientific">Bacteroides fragilis str. 3998T(B)3</name>
    <dbReference type="NCBI Taxonomy" id="1339316"/>
    <lineage>
        <taxon>Bacteria</taxon>
        <taxon>Pseudomonadati</taxon>
        <taxon>Bacteroidota</taxon>
        <taxon>Bacteroidia</taxon>
        <taxon>Bacteroidales</taxon>
        <taxon>Bacteroidaceae</taxon>
        <taxon>Bacteroides</taxon>
    </lineage>
</organism>
<dbReference type="RefSeq" id="WP_004327418.1">
    <property type="nucleotide sequence ID" value="NZ_JGDB01000255.1"/>
</dbReference>
<dbReference type="PATRIC" id="fig|1339316.3.peg.3828"/>
<evidence type="ECO:0000313" key="2">
    <source>
        <dbReference type="EMBL" id="EXY89220.1"/>
    </source>
</evidence>
<dbReference type="Gene3D" id="1.10.10.10">
    <property type="entry name" value="Winged helix-like DNA-binding domain superfamily/Winged helix DNA-binding domain"/>
    <property type="match status" value="1"/>
</dbReference>